<dbReference type="AlphaFoldDB" id="A0A167CMU1"/>
<dbReference type="GO" id="GO:0097363">
    <property type="term" value="F:protein O-acetylglucosaminyltransferase activity"/>
    <property type="evidence" value="ECO:0007669"/>
    <property type="project" value="UniProtKB-EC"/>
</dbReference>
<evidence type="ECO:0000256" key="2">
    <source>
        <dbReference type="ARBA" id="ARBA00005386"/>
    </source>
</evidence>
<dbReference type="PANTHER" id="PTHR44998:SF1">
    <property type="entry name" value="UDP-N-ACETYLGLUCOSAMINE--PEPTIDE N-ACETYLGLUCOSAMINYLTRANSFERASE 110 KDA SUBUNIT"/>
    <property type="match status" value="1"/>
</dbReference>
<dbReference type="RefSeq" id="XP_018734373.1">
    <property type="nucleotide sequence ID" value="XM_018878090.1"/>
</dbReference>
<dbReference type="EC" id="2.4.1.255" evidence="3"/>
<dbReference type="Pfam" id="PF00515">
    <property type="entry name" value="TPR_1"/>
    <property type="match status" value="1"/>
</dbReference>
<evidence type="ECO:0000313" key="11">
    <source>
        <dbReference type="Proteomes" id="UP000189580"/>
    </source>
</evidence>
<organism evidence="10 11">
    <name type="scientific">Sugiyamaella lignohabitans</name>
    <dbReference type="NCBI Taxonomy" id="796027"/>
    <lineage>
        <taxon>Eukaryota</taxon>
        <taxon>Fungi</taxon>
        <taxon>Dikarya</taxon>
        <taxon>Ascomycota</taxon>
        <taxon>Saccharomycotina</taxon>
        <taxon>Dipodascomycetes</taxon>
        <taxon>Dipodascales</taxon>
        <taxon>Trichomonascaceae</taxon>
        <taxon>Sugiyamaella</taxon>
    </lineage>
</organism>
<accession>A0A167CMU1</accession>
<dbReference type="KEGG" id="slb:AWJ20_123"/>
<comment type="similarity">
    <text evidence="2">Belongs to the glycosyltransferase 41 family. O-GlcNAc transferase subfamily.</text>
</comment>
<dbReference type="Gene3D" id="3.40.50.2000">
    <property type="entry name" value="Glycogen Phosphorylase B"/>
    <property type="match status" value="1"/>
</dbReference>
<keyword evidence="11" id="KW-1185">Reference proteome</keyword>
<evidence type="ECO:0000256" key="6">
    <source>
        <dbReference type="ARBA" id="ARBA00022737"/>
    </source>
</evidence>
<dbReference type="GO" id="GO:0006493">
    <property type="term" value="P:protein O-linked glycosylation"/>
    <property type="evidence" value="ECO:0007669"/>
    <property type="project" value="TreeGrafter"/>
</dbReference>
<sequence length="974" mass="109412">MGNLQVSSGQYVQAAKSFASAVIFGLGGSVENDGRHLGVGTLNDLKSNSPINRRAISSIPDLVHAIDQSLRGSPVSANACSSHSPLLLSPQQALQARYKLFPPDGQLPLVSQCQNNQNTNPQIPVDSLPSNYIQRYNNMGREDDPRQTSASIEAIVSNALLNLSKIFQDGINSGAPDKVVYLNGRVPSTYDILSLYLLSLSLNASASTANNVGILLLASVTQSPMSSNLPCQNCERRTRDLALDYYLFGLSLDQKHPHLHTNLGSLLREQGKLNEAVQMYQKAIQCDPHFNIALANLAGCLKDQGQIDKAIIYYARAVQENPDFVEALVGLASCYGSVCNWTDRGGCGWEQMSVDIEGNLVSGQIEGWVTRVIKVAENQVDEVRRWGIGAIDFIDSVEGGNLFKTIERTVRISDPNERVKFRQLINSWRGCYEEGTNLLSLIEKTIRAVQRQWYLDRRQGVKPPVPDYTYARPHIPSVLPIPLAPSILPFHSFTLPLNSFYVRQISEKAASRVSMTVLSQNWLPKHVYPPPASPKNGVLKVAYISSDFANHPLAHLMQNVFGMHDRTKVHAYCYATSPSDSSQYRQEIEKGAYVFRDVSSWSTQKIVEQLVSDGIHISVNLNGFTKGGRNEIFATRPCPVQISLMGFAGPMGADWCDYVLGDITAMNGVPQYSNLSNNDSRLKLIQPPDENMSSYWPYRKEKVIYMPRTLFCCDHRQSAPDSNKVRIESGQPLHTWEADVELRQRLRKQLFPNLPEGAFLMGNFNQLYKIDPTIFVTWLRILQRLPHAYLWLLEFPKNGRTNLYTYAYKWTGSRDILSRIIFTPVAEKNEHIIRSRVCDLFLDTPECNAHTTAADVSWGGTPIITYPRHSYKLCSRIGASIVYGALPADYRGRQIGQRLVVHSEAEYEDRVVEFGSTLEGLRELNEIRTVLFNEREKDGNGLFNTKKWVESVEKGFQRAWEDWVQGKHENIFID</sequence>
<dbReference type="UniPathway" id="UPA00378"/>
<evidence type="ECO:0000259" key="9">
    <source>
        <dbReference type="Pfam" id="PF13844"/>
    </source>
</evidence>
<dbReference type="InterPro" id="IPR019734">
    <property type="entry name" value="TPR_rpt"/>
</dbReference>
<dbReference type="InterPro" id="IPR029489">
    <property type="entry name" value="OGT/SEC/SPY_C"/>
</dbReference>
<feature type="domain" description="O-GlcNAc transferase C-terminal" evidence="9">
    <location>
        <begin position="753"/>
        <end position="950"/>
    </location>
</feature>
<feature type="domain" description="O-GlcNAc transferase C-terminal" evidence="9">
    <location>
        <begin position="485"/>
        <end position="672"/>
    </location>
</feature>
<dbReference type="Gene3D" id="3.40.50.11380">
    <property type="match status" value="1"/>
</dbReference>
<dbReference type="PROSITE" id="PS50005">
    <property type="entry name" value="TPR"/>
    <property type="match status" value="2"/>
</dbReference>
<dbReference type="PROSITE" id="PS50293">
    <property type="entry name" value="TPR_REGION"/>
    <property type="match status" value="1"/>
</dbReference>
<evidence type="ECO:0000256" key="3">
    <source>
        <dbReference type="ARBA" id="ARBA00011970"/>
    </source>
</evidence>
<reference evidence="10 11" key="1">
    <citation type="submission" date="2016-02" db="EMBL/GenBank/DDBJ databases">
        <title>Complete genome sequence and transcriptome regulation of the pentose utilising yeast Sugiyamaella lignohabitans.</title>
        <authorList>
            <person name="Bellasio M."/>
            <person name="Peymann A."/>
            <person name="Valli M."/>
            <person name="Sipitzky M."/>
            <person name="Graf A."/>
            <person name="Sauer M."/>
            <person name="Marx H."/>
            <person name="Mattanovich D."/>
        </authorList>
    </citation>
    <scope>NUCLEOTIDE SEQUENCE [LARGE SCALE GENOMIC DNA]</scope>
    <source>
        <strain evidence="10 11">CBS 10342</strain>
    </source>
</reference>
<protein>
    <recommendedName>
        <fullName evidence="3">protein O-GlcNAc transferase</fullName>
        <ecNumber evidence="3">2.4.1.255</ecNumber>
    </recommendedName>
</protein>
<keyword evidence="5" id="KW-0808">Transferase</keyword>
<feature type="repeat" description="TPR" evidence="8">
    <location>
        <begin position="291"/>
        <end position="324"/>
    </location>
</feature>
<evidence type="ECO:0000256" key="7">
    <source>
        <dbReference type="ARBA" id="ARBA00022803"/>
    </source>
</evidence>
<feature type="repeat" description="TPR" evidence="8">
    <location>
        <begin position="257"/>
        <end position="290"/>
    </location>
</feature>
<proteinExistence type="inferred from homology"/>
<dbReference type="Pfam" id="PF13181">
    <property type="entry name" value="TPR_8"/>
    <property type="match status" value="1"/>
</dbReference>
<dbReference type="EMBL" id="CP014501">
    <property type="protein sequence ID" value="ANB11896.1"/>
    <property type="molecule type" value="Genomic_DNA"/>
</dbReference>
<evidence type="ECO:0000256" key="8">
    <source>
        <dbReference type="PROSITE-ProRule" id="PRU00339"/>
    </source>
</evidence>
<keyword evidence="4" id="KW-0328">Glycosyltransferase</keyword>
<keyword evidence="6" id="KW-0677">Repeat</keyword>
<evidence type="ECO:0000256" key="4">
    <source>
        <dbReference type="ARBA" id="ARBA00022676"/>
    </source>
</evidence>
<dbReference type="Proteomes" id="UP000189580">
    <property type="component" value="Chromosome a"/>
</dbReference>
<keyword evidence="7 8" id="KW-0802">TPR repeat</keyword>
<dbReference type="GeneID" id="30033009"/>
<evidence type="ECO:0000256" key="5">
    <source>
        <dbReference type="ARBA" id="ARBA00022679"/>
    </source>
</evidence>
<dbReference type="PANTHER" id="PTHR44998">
    <property type="match status" value="1"/>
</dbReference>
<comment type="pathway">
    <text evidence="1">Protein modification; protein glycosylation.</text>
</comment>
<dbReference type="OrthoDB" id="421121at2759"/>
<dbReference type="SMART" id="SM00028">
    <property type="entry name" value="TPR"/>
    <property type="match status" value="2"/>
</dbReference>
<dbReference type="SUPFAM" id="SSF48452">
    <property type="entry name" value="TPR-like"/>
    <property type="match status" value="1"/>
</dbReference>
<evidence type="ECO:0000313" key="10">
    <source>
        <dbReference type="EMBL" id="ANB11896.1"/>
    </source>
</evidence>
<evidence type="ECO:0000256" key="1">
    <source>
        <dbReference type="ARBA" id="ARBA00004922"/>
    </source>
</evidence>
<dbReference type="Pfam" id="PF13844">
    <property type="entry name" value="Glyco_transf_41"/>
    <property type="match status" value="2"/>
</dbReference>
<name>A0A167CMU1_9ASCO</name>
<dbReference type="Gene3D" id="1.25.40.10">
    <property type="entry name" value="Tetratricopeptide repeat domain"/>
    <property type="match status" value="2"/>
</dbReference>
<gene>
    <name evidence="10" type="ORF">AWJ20_123</name>
</gene>
<dbReference type="InterPro" id="IPR011990">
    <property type="entry name" value="TPR-like_helical_dom_sf"/>
</dbReference>